<dbReference type="CDD" id="cd00364">
    <property type="entry name" value="Ribosomal_uS17"/>
    <property type="match status" value="1"/>
</dbReference>
<gene>
    <name evidence="4" type="primary">mrps17</name>
    <name evidence="4" type="ORF">DFA_04633</name>
</gene>
<sequence>MISKVMDILGRGRKILRGTIISKHHTKTAMVEVPTVFFDATKYSCVTTRKTKYMIDDPEDKCIVGDFVQIVPCAPVSKRKTHTLLKITKRPLTTEFILQNPHFKVTNREVTEQKTANKIKYIPIDELVRQKEKDQ</sequence>
<dbReference type="GeneID" id="14874645"/>
<dbReference type="InterPro" id="IPR012340">
    <property type="entry name" value="NA-bd_OB-fold"/>
</dbReference>
<comment type="similarity">
    <text evidence="1">Belongs to the universal ribosomal protein uS17 family.</text>
</comment>
<dbReference type="OrthoDB" id="274752at2759"/>
<evidence type="ECO:0000313" key="5">
    <source>
        <dbReference type="Proteomes" id="UP000007797"/>
    </source>
</evidence>
<evidence type="ECO:0000256" key="2">
    <source>
        <dbReference type="ARBA" id="ARBA00022980"/>
    </source>
</evidence>
<dbReference type="InterPro" id="IPR000266">
    <property type="entry name" value="Ribosomal_uS17"/>
</dbReference>
<evidence type="ECO:0000256" key="1">
    <source>
        <dbReference type="ARBA" id="ARBA00010254"/>
    </source>
</evidence>
<dbReference type="OMA" id="KYMIHDP"/>
<dbReference type="Gene3D" id="2.40.50.140">
    <property type="entry name" value="Nucleic acid-binding proteins"/>
    <property type="match status" value="1"/>
</dbReference>
<dbReference type="GO" id="GO:0003735">
    <property type="term" value="F:structural constituent of ribosome"/>
    <property type="evidence" value="ECO:0007669"/>
    <property type="project" value="InterPro"/>
</dbReference>
<dbReference type="KEGG" id="dfa:DFA_04633"/>
<proteinExistence type="inferred from homology"/>
<keyword evidence="3" id="KW-0687">Ribonucleoprotein</keyword>
<dbReference type="EMBL" id="GL883009">
    <property type="protein sequence ID" value="EGG22505.1"/>
    <property type="molecule type" value="Genomic_DNA"/>
</dbReference>
<organism evidence="4 5">
    <name type="scientific">Cavenderia fasciculata</name>
    <name type="common">Slime mold</name>
    <name type="synonym">Dictyostelium fasciculatum</name>
    <dbReference type="NCBI Taxonomy" id="261658"/>
    <lineage>
        <taxon>Eukaryota</taxon>
        <taxon>Amoebozoa</taxon>
        <taxon>Evosea</taxon>
        <taxon>Eumycetozoa</taxon>
        <taxon>Dictyostelia</taxon>
        <taxon>Acytosteliales</taxon>
        <taxon>Cavenderiaceae</taxon>
        <taxon>Cavenderia</taxon>
    </lineage>
</organism>
<name>F4PQ42_CACFS</name>
<dbReference type="GO" id="GO:0005739">
    <property type="term" value="C:mitochondrion"/>
    <property type="evidence" value="ECO:0007669"/>
    <property type="project" value="TreeGrafter"/>
</dbReference>
<dbReference type="RefSeq" id="XP_004360356.1">
    <property type="nucleotide sequence ID" value="XM_004360299.1"/>
</dbReference>
<evidence type="ECO:0000256" key="3">
    <source>
        <dbReference type="ARBA" id="ARBA00023274"/>
    </source>
</evidence>
<reference evidence="5" key="1">
    <citation type="journal article" date="2011" name="Genome Res.">
        <title>Phylogeny-wide analysis of social amoeba genomes highlights ancient origins for complex intercellular communication.</title>
        <authorList>
            <person name="Heidel A.J."/>
            <person name="Lawal H.M."/>
            <person name="Felder M."/>
            <person name="Schilde C."/>
            <person name="Helps N.R."/>
            <person name="Tunggal B."/>
            <person name="Rivero F."/>
            <person name="John U."/>
            <person name="Schleicher M."/>
            <person name="Eichinger L."/>
            <person name="Platzer M."/>
            <person name="Noegel A.A."/>
            <person name="Schaap P."/>
            <person name="Gloeckner G."/>
        </authorList>
    </citation>
    <scope>NUCLEOTIDE SEQUENCE [LARGE SCALE GENOMIC DNA]</scope>
    <source>
        <strain evidence="5">SH3</strain>
    </source>
</reference>
<dbReference type="PANTHER" id="PTHR10744:SF1">
    <property type="entry name" value="SMALL RIBOSOMAL SUBUNIT PROTEIN US17M"/>
    <property type="match status" value="1"/>
</dbReference>
<dbReference type="STRING" id="1054147.F4PQ42"/>
<evidence type="ECO:0000313" key="4">
    <source>
        <dbReference type="EMBL" id="EGG22505.1"/>
    </source>
</evidence>
<keyword evidence="2 4" id="KW-0689">Ribosomal protein</keyword>
<protein>
    <submittedName>
        <fullName evidence="4">Ribosomal protein S17</fullName>
    </submittedName>
</protein>
<keyword evidence="5" id="KW-1185">Reference proteome</keyword>
<accession>F4PQ42</accession>
<dbReference type="PANTHER" id="PTHR10744">
    <property type="entry name" value="40S RIBOSOMAL PROTEIN S11 FAMILY MEMBER"/>
    <property type="match status" value="1"/>
</dbReference>
<dbReference type="Pfam" id="PF00366">
    <property type="entry name" value="Ribosomal_S17"/>
    <property type="match status" value="1"/>
</dbReference>
<dbReference type="GO" id="GO:0005840">
    <property type="term" value="C:ribosome"/>
    <property type="evidence" value="ECO:0007669"/>
    <property type="project" value="UniProtKB-KW"/>
</dbReference>
<dbReference type="SUPFAM" id="SSF50249">
    <property type="entry name" value="Nucleic acid-binding proteins"/>
    <property type="match status" value="1"/>
</dbReference>
<dbReference type="Proteomes" id="UP000007797">
    <property type="component" value="Unassembled WGS sequence"/>
</dbReference>
<dbReference type="GO" id="GO:0006412">
    <property type="term" value="P:translation"/>
    <property type="evidence" value="ECO:0007669"/>
    <property type="project" value="InterPro"/>
</dbReference>
<dbReference type="AlphaFoldDB" id="F4PQ42"/>
<dbReference type="GO" id="GO:1990904">
    <property type="term" value="C:ribonucleoprotein complex"/>
    <property type="evidence" value="ECO:0007669"/>
    <property type="project" value="UniProtKB-KW"/>
</dbReference>